<keyword evidence="3" id="KW-1185">Reference proteome</keyword>
<dbReference type="SUPFAM" id="SSF53448">
    <property type="entry name" value="Nucleotide-diphospho-sugar transferases"/>
    <property type="match status" value="1"/>
</dbReference>
<name>A0AA40SNZ9_9MICO</name>
<comment type="caution">
    <text evidence="2">The sequence shown here is derived from an EMBL/GenBank/DDBJ whole genome shotgun (WGS) entry which is preliminary data.</text>
</comment>
<reference evidence="2 3" key="1">
    <citation type="submission" date="2020-08" db="EMBL/GenBank/DDBJ databases">
        <title>Sequencing the genomes of 1000 actinobacteria strains.</title>
        <authorList>
            <person name="Klenk H.-P."/>
        </authorList>
    </citation>
    <scope>NUCLEOTIDE SEQUENCE [LARGE SCALE GENOMIC DNA]</scope>
    <source>
        <strain evidence="2 3">DSM 19600</strain>
    </source>
</reference>
<organism evidence="2 3">
    <name type="scientific">Microbacterium invictum</name>
    <dbReference type="NCBI Taxonomy" id="515415"/>
    <lineage>
        <taxon>Bacteria</taxon>
        <taxon>Bacillati</taxon>
        <taxon>Actinomycetota</taxon>
        <taxon>Actinomycetes</taxon>
        <taxon>Micrococcales</taxon>
        <taxon>Microbacteriaceae</taxon>
        <taxon>Microbacterium</taxon>
    </lineage>
</organism>
<feature type="transmembrane region" description="Helical" evidence="1">
    <location>
        <begin position="354"/>
        <end position="378"/>
    </location>
</feature>
<dbReference type="PANTHER" id="PTHR43685">
    <property type="entry name" value="GLYCOSYLTRANSFERASE"/>
    <property type="match status" value="1"/>
</dbReference>
<dbReference type="AlphaFoldDB" id="A0AA40SNZ9"/>
<evidence type="ECO:0000256" key="1">
    <source>
        <dbReference type="SAM" id="Phobius"/>
    </source>
</evidence>
<feature type="transmembrane region" description="Helical" evidence="1">
    <location>
        <begin position="627"/>
        <end position="646"/>
    </location>
</feature>
<dbReference type="Proteomes" id="UP000549113">
    <property type="component" value="Unassembled WGS sequence"/>
</dbReference>
<keyword evidence="1" id="KW-1133">Transmembrane helix</keyword>
<feature type="transmembrane region" description="Helical" evidence="1">
    <location>
        <begin position="721"/>
        <end position="740"/>
    </location>
</feature>
<accession>A0AA40SNZ9</accession>
<evidence type="ECO:0000313" key="2">
    <source>
        <dbReference type="EMBL" id="MBB4139747.1"/>
    </source>
</evidence>
<gene>
    <name evidence="2" type="ORF">BKA10_001541</name>
</gene>
<dbReference type="InterPro" id="IPR029044">
    <property type="entry name" value="Nucleotide-diphossugar_trans"/>
</dbReference>
<dbReference type="RefSeq" id="WP_183499369.1">
    <property type="nucleotide sequence ID" value="NZ_BAABCO010000001.1"/>
</dbReference>
<feature type="transmembrane region" description="Helical" evidence="1">
    <location>
        <begin position="555"/>
        <end position="574"/>
    </location>
</feature>
<feature type="transmembrane region" description="Helical" evidence="1">
    <location>
        <begin position="685"/>
        <end position="709"/>
    </location>
</feature>
<keyword evidence="1" id="KW-0812">Transmembrane</keyword>
<feature type="transmembrane region" description="Helical" evidence="1">
    <location>
        <begin position="653"/>
        <end position="679"/>
    </location>
</feature>
<dbReference type="Gene3D" id="3.90.550.10">
    <property type="entry name" value="Spore Coat Polysaccharide Biosynthesis Protein SpsA, Chain A"/>
    <property type="match status" value="1"/>
</dbReference>
<feature type="transmembrane region" description="Helical" evidence="1">
    <location>
        <begin position="284"/>
        <end position="304"/>
    </location>
</feature>
<feature type="transmembrane region" description="Helical" evidence="1">
    <location>
        <begin position="433"/>
        <end position="453"/>
    </location>
</feature>
<dbReference type="EMBL" id="JACIFH010000001">
    <property type="protein sequence ID" value="MBB4139747.1"/>
    <property type="molecule type" value="Genomic_DNA"/>
</dbReference>
<feature type="transmembrane region" description="Helical" evidence="1">
    <location>
        <begin position="460"/>
        <end position="480"/>
    </location>
</feature>
<keyword evidence="1" id="KW-0472">Membrane</keyword>
<dbReference type="Pfam" id="PF13641">
    <property type="entry name" value="Glyco_tranf_2_3"/>
    <property type="match status" value="1"/>
</dbReference>
<feature type="transmembrane region" description="Helical" evidence="1">
    <location>
        <begin position="251"/>
        <end position="272"/>
    </location>
</feature>
<proteinExistence type="predicted"/>
<sequence>MPARVHALLVVRPDGRIPADLHLTRTLSALAAQSRPVDALTIVLCGADATLREIAAASDAEGVITTSHGTSYAQALKLAGHRLKGDAVWLLAQDTAPQPDTLMRLAGALEKAPSVAVAAPKLVRWDDVGRIVSLGVSMARGGRTVGLVDGELDQGQYDAAEDVLGADVRGLLVRADAWRTLGGIDPGLAGADEGLDLGVRARLAGGRVTLAPAARIAVAGDGVAGPVRGDDFVHQVRREYSERTAQLHRRLVYAPAATVVLHWLSLLPLALARTIGHLLGKQPALIAPEWAATVVAMLQFGSVTRARAGIRRSRQAGWSRIAPLRVTGRELRQRLDEEGGDHARRDLHFFTGGGAWLVLAALVASVAVFPALLAWPALGGGALAPLRSTVVQLWMDAAYGARPLGWETVGPADPFSALVAVIGSLWPAEPSRAIVVLWLLALPLAALGGWVAATRITERAGLRVLAGIAWALAPTFLAALVTGRPTGVLVHLLLPWLFAAGVVAHRSWSGAGVASLLLVGVVASAPSLAPALALLWVLMVVLTAALRAGRGITRIVWLVVPTAVVFAPLVVHRLRAGDVWSLFADPGVPWGTAADTADAARRLLLTAGFPTVDPGGWAAFLDDGAPVWWVPLLVAPLLIVAVLAPLTPRPIAAVSLLFTAATGLVTAYISVSVVLSAAGVDAVPLWPGAGLSLAWAGLLGAAVLSLDLLPALSPGIRPARLIGGLVVVVALGVVAVPALTTTARDASALTNGPTSTLPAYVAAEGRAGSATIVLAPQPDGTIATSVVWGGSATLGGQTTLQSARTERTRADVAVARLTADLVTDSATDVVARLADQHIGFVILAPPADDTDVARNLRLTAQTALDQREGLDAVGDTDKGNLWRVAQDVGVRTPTADESAIATRIAAFQIGVVVISLLLALPTGATRRAARRKPRVVGLTPGERAAL</sequence>
<feature type="transmembrane region" description="Helical" evidence="1">
    <location>
        <begin position="904"/>
        <end position="924"/>
    </location>
</feature>
<dbReference type="PANTHER" id="PTHR43685:SF3">
    <property type="entry name" value="SLR2126 PROTEIN"/>
    <property type="match status" value="1"/>
</dbReference>
<feature type="transmembrane region" description="Helical" evidence="1">
    <location>
        <begin position="531"/>
        <end position="548"/>
    </location>
</feature>
<protein>
    <submittedName>
        <fullName evidence="2">GT2 family glycosyltransferase</fullName>
    </submittedName>
</protein>
<dbReference type="InterPro" id="IPR050834">
    <property type="entry name" value="Glycosyltransf_2"/>
</dbReference>
<evidence type="ECO:0000313" key="3">
    <source>
        <dbReference type="Proteomes" id="UP000549113"/>
    </source>
</evidence>